<evidence type="ECO:0000313" key="2">
    <source>
        <dbReference type="Proteomes" id="UP001054945"/>
    </source>
</evidence>
<dbReference type="Proteomes" id="UP001054945">
    <property type="component" value="Unassembled WGS sequence"/>
</dbReference>
<dbReference type="EMBL" id="BPLR01013078">
    <property type="protein sequence ID" value="GIY58573.1"/>
    <property type="molecule type" value="Genomic_DNA"/>
</dbReference>
<accession>A0AAV4ULC1</accession>
<comment type="caution">
    <text evidence="1">The sequence shown here is derived from an EMBL/GenBank/DDBJ whole genome shotgun (WGS) entry which is preliminary data.</text>
</comment>
<name>A0AAV4ULC1_CAEEX</name>
<evidence type="ECO:0000313" key="1">
    <source>
        <dbReference type="EMBL" id="GIY58573.1"/>
    </source>
</evidence>
<sequence>MGCGRRCIMNKSRAVWAASKFVVDFALKTVQEASTSWKVCPQESVPGSVLGAHDACDTDIVSIAQLLPCG</sequence>
<keyword evidence="2" id="KW-1185">Reference proteome</keyword>
<protein>
    <submittedName>
        <fullName evidence="1">Uncharacterized protein</fullName>
    </submittedName>
</protein>
<gene>
    <name evidence="1" type="ORF">CEXT_142461</name>
</gene>
<dbReference type="AlphaFoldDB" id="A0AAV4ULC1"/>
<reference evidence="1 2" key="1">
    <citation type="submission" date="2021-06" db="EMBL/GenBank/DDBJ databases">
        <title>Caerostris extrusa draft genome.</title>
        <authorList>
            <person name="Kono N."/>
            <person name="Arakawa K."/>
        </authorList>
    </citation>
    <scope>NUCLEOTIDE SEQUENCE [LARGE SCALE GENOMIC DNA]</scope>
</reference>
<organism evidence="1 2">
    <name type="scientific">Caerostris extrusa</name>
    <name type="common">Bark spider</name>
    <name type="synonym">Caerostris bankana</name>
    <dbReference type="NCBI Taxonomy" id="172846"/>
    <lineage>
        <taxon>Eukaryota</taxon>
        <taxon>Metazoa</taxon>
        <taxon>Ecdysozoa</taxon>
        <taxon>Arthropoda</taxon>
        <taxon>Chelicerata</taxon>
        <taxon>Arachnida</taxon>
        <taxon>Araneae</taxon>
        <taxon>Araneomorphae</taxon>
        <taxon>Entelegynae</taxon>
        <taxon>Araneoidea</taxon>
        <taxon>Araneidae</taxon>
        <taxon>Caerostris</taxon>
    </lineage>
</organism>
<proteinExistence type="predicted"/>